<dbReference type="PANTHER" id="PTHR24082:SF283">
    <property type="entry name" value="NUCLEAR HORMONE RECEPTOR HR96"/>
    <property type="match status" value="1"/>
</dbReference>
<keyword evidence="2" id="KW-0863">Zinc-finger</keyword>
<dbReference type="InterPro" id="IPR013088">
    <property type="entry name" value="Znf_NHR/GATA"/>
</dbReference>
<dbReference type="AlphaFoldDB" id="A0A815HTK4"/>
<evidence type="ECO:0000313" key="12">
    <source>
        <dbReference type="Proteomes" id="UP000663852"/>
    </source>
</evidence>
<dbReference type="PROSITE" id="PS51030">
    <property type="entry name" value="NUCLEAR_REC_DBD_2"/>
    <property type="match status" value="1"/>
</dbReference>
<dbReference type="Proteomes" id="UP000663852">
    <property type="component" value="Unassembled WGS sequence"/>
</dbReference>
<evidence type="ECO:0000256" key="3">
    <source>
        <dbReference type="ARBA" id="ARBA00022833"/>
    </source>
</evidence>
<gene>
    <name evidence="11" type="ORF">EDS130_LOCUS33670</name>
</gene>
<proteinExistence type="predicted"/>
<dbReference type="SMART" id="SM00399">
    <property type="entry name" value="ZnF_C4"/>
    <property type="match status" value="1"/>
</dbReference>
<dbReference type="PRINTS" id="PR00047">
    <property type="entry name" value="STROIDFINGER"/>
</dbReference>
<dbReference type="GO" id="GO:0008270">
    <property type="term" value="F:zinc ion binding"/>
    <property type="evidence" value="ECO:0007669"/>
    <property type="project" value="UniProtKB-KW"/>
</dbReference>
<keyword evidence="8" id="KW-0539">Nucleus</keyword>
<organism evidence="11 12">
    <name type="scientific">Adineta ricciae</name>
    <name type="common">Rotifer</name>
    <dbReference type="NCBI Taxonomy" id="249248"/>
    <lineage>
        <taxon>Eukaryota</taxon>
        <taxon>Metazoa</taxon>
        <taxon>Spiralia</taxon>
        <taxon>Gnathifera</taxon>
        <taxon>Rotifera</taxon>
        <taxon>Eurotatoria</taxon>
        <taxon>Bdelloidea</taxon>
        <taxon>Adinetida</taxon>
        <taxon>Adinetidae</taxon>
        <taxon>Adineta</taxon>
    </lineage>
</organism>
<evidence type="ECO:0000259" key="9">
    <source>
        <dbReference type="PROSITE" id="PS51030"/>
    </source>
</evidence>
<evidence type="ECO:0000256" key="2">
    <source>
        <dbReference type="ARBA" id="ARBA00022771"/>
    </source>
</evidence>
<keyword evidence="1" id="KW-0479">Metal-binding</keyword>
<dbReference type="SUPFAM" id="SSF57716">
    <property type="entry name" value="Glucocorticoid receptor-like (DNA-binding domain)"/>
    <property type="match status" value="1"/>
</dbReference>
<dbReference type="PROSITE" id="PS00031">
    <property type="entry name" value="NUCLEAR_REC_DBD_1"/>
    <property type="match status" value="1"/>
</dbReference>
<dbReference type="GO" id="GO:0045944">
    <property type="term" value="P:positive regulation of transcription by RNA polymerase II"/>
    <property type="evidence" value="ECO:0007669"/>
    <property type="project" value="TreeGrafter"/>
</dbReference>
<evidence type="ECO:0000313" key="11">
    <source>
        <dbReference type="EMBL" id="CAF1358312.1"/>
    </source>
</evidence>
<keyword evidence="7" id="KW-0675">Receptor</keyword>
<dbReference type="PANTHER" id="PTHR24082">
    <property type="entry name" value="NUCLEAR HORMONE RECEPTOR"/>
    <property type="match status" value="1"/>
</dbReference>
<dbReference type="Gene3D" id="3.30.50.10">
    <property type="entry name" value="Erythroid Transcription Factor GATA-1, subunit A"/>
    <property type="match status" value="1"/>
</dbReference>
<feature type="domain" description="Nuclear receptor" evidence="9">
    <location>
        <begin position="262"/>
        <end position="338"/>
    </location>
</feature>
<evidence type="ECO:0000256" key="8">
    <source>
        <dbReference type="ARBA" id="ARBA00023242"/>
    </source>
</evidence>
<evidence type="ECO:0000256" key="6">
    <source>
        <dbReference type="ARBA" id="ARBA00023163"/>
    </source>
</evidence>
<evidence type="ECO:0008006" key="13">
    <source>
        <dbReference type="Google" id="ProtNLM"/>
    </source>
</evidence>
<dbReference type="SUPFAM" id="SSF48508">
    <property type="entry name" value="Nuclear receptor ligand-binding domain"/>
    <property type="match status" value="1"/>
</dbReference>
<dbReference type="Pfam" id="PF00105">
    <property type="entry name" value="zf-C4"/>
    <property type="match status" value="1"/>
</dbReference>
<dbReference type="InterPro" id="IPR000536">
    <property type="entry name" value="Nucl_hrmn_rcpt_lig-bd"/>
</dbReference>
<keyword evidence="3" id="KW-0862">Zinc</keyword>
<evidence type="ECO:0000259" key="10">
    <source>
        <dbReference type="PROSITE" id="PS51843"/>
    </source>
</evidence>
<dbReference type="InterPro" id="IPR050234">
    <property type="entry name" value="Nuclear_hormone_rcpt_NR1"/>
</dbReference>
<dbReference type="PROSITE" id="PS51843">
    <property type="entry name" value="NR_LBD"/>
    <property type="match status" value="1"/>
</dbReference>
<dbReference type="EMBL" id="CAJNOJ010000271">
    <property type="protein sequence ID" value="CAF1358312.1"/>
    <property type="molecule type" value="Genomic_DNA"/>
</dbReference>
<keyword evidence="6" id="KW-0804">Transcription</keyword>
<reference evidence="11" key="1">
    <citation type="submission" date="2021-02" db="EMBL/GenBank/DDBJ databases">
        <authorList>
            <person name="Nowell W R."/>
        </authorList>
    </citation>
    <scope>NUCLEOTIDE SEQUENCE</scope>
</reference>
<evidence type="ECO:0000256" key="4">
    <source>
        <dbReference type="ARBA" id="ARBA00023015"/>
    </source>
</evidence>
<comment type="caution">
    <text evidence="11">The sequence shown here is derived from an EMBL/GenBank/DDBJ whole genome shotgun (WGS) entry which is preliminary data.</text>
</comment>
<keyword evidence="5" id="KW-0238">DNA-binding</keyword>
<dbReference type="InterPro" id="IPR001628">
    <property type="entry name" value="Znf_hrmn_rcpt"/>
</dbReference>
<feature type="domain" description="NR LBD" evidence="10">
    <location>
        <begin position="396"/>
        <end position="623"/>
    </location>
</feature>
<dbReference type="InterPro" id="IPR035500">
    <property type="entry name" value="NHR-like_dom_sf"/>
</dbReference>
<evidence type="ECO:0000256" key="1">
    <source>
        <dbReference type="ARBA" id="ARBA00022723"/>
    </source>
</evidence>
<protein>
    <recommendedName>
        <fullName evidence="13">Nuclear receptor domain-containing protein</fullName>
    </recommendedName>
</protein>
<accession>A0A815HTK4</accession>
<keyword evidence="4" id="KW-0805">Transcription regulation</keyword>
<evidence type="ECO:0000256" key="5">
    <source>
        <dbReference type="ARBA" id="ARBA00023125"/>
    </source>
</evidence>
<dbReference type="GO" id="GO:0030154">
    <property type="term" value="P:cell differentiation"/>
    <property type="evidence" value="ECO:0007669"/>
    <property type="project" value="TreeGrafter"/>
</dbReference>
<dbReference type="GO" id="GO:0004879">
    <property type="term" value="F:nuclear receptor activity"/>
    <property type="evidence" value="ECO:0007669"/>
    <property type="project" value="TreeGrafter"/>
</dbReference>
<sequence>MSKTGISDDCIVHSRKYLSNFHANVNELHRTKEFSYPILQKLPKLCCSCENKKGLLNLILISNRIRIYLGEHIFTIAHLRKLCQQIQMLKNNLSTSQLQCDDSTIYYVILTHTEKLTFSQCLYKIGRFVGHNGESLQRFESSRNITIYIVNERSNKKLRELADRFQIKYRQYSIESYMSLQENRKMSTDFDEIPPDEFIDIDDLFSLPMDFMSNDEYDALAIFNNKAMLTDHPTMSSIPTIDEDSIERLTPPNTSEADYLSNLVCRVCGARAYGYNFDQITCESCKAFFRRNAFKDLSNFKCRHSGLCIITEQTRRRCTYCRLKKCFDVKMRKDWIRTDEERQFRKMINSEKDQKKSINEKQIAKNFPLVVRKKKRLTLLMKRISIPKINYFLSDDDRSLLNNITNAYQKGISQTDGFRIYKCTSTPSLVEYMNNETHTHESLIHFFKSIPQFKQFAISDQISLIKFNQLTLIHLHYIVIRNFRENLLVGQLMSEWVGGYFHQQMSKTRHYFDMFIEYPLILKLTLVVLIFSTSLSMPHCYNDQFIKYENQKEIFQCQNYYTSLLWRYLNHLFEEKQAIRSFQLIVTQLLRFQTLMDVFEGFAHQDQNRHSFNQLMKSLILFK</sequence>
<dbReference type="Gene3D" id="1.10.565.10">
    <property type="entry name" value="Retinoid X Receptor"/>
    <property type="match status" value="1"/>
</dbReference>
<dbReference type="GO" id="GO:0000122">
    <property type="term" value="P:negative regulation of transcription by RNA polymerase II"/>
    <property type="evidence" value="ECO:0007669"/>
    <property type="project" value="TreeGrafter"/>
</dbReference>
<dbReference type="OrthoDB" id="6352325at2759"/>
<dbReference type="GO" id="GO:0000978">
    <property type="term" value="F:RNA polymerase II cis-regulatory region sequence-specific DNA binding"/>
    <property type="evidence" value="ECO:0007669"/>
    <property type="project" value="TreeGrafter"/>
</dbReference>
<evidence type="ECO:0000256" key="7">
    <source>
        <dbReference type="ARBA" id="ARBA00023170"/>
    </source>
</evidence>
<name>A0A815HTK4_ADIRI</name>